<evidence type="ECO:0000313" key="6">
    <source>
        <dbReference type="EMBL" id="CAI6364905.1"/>
    </source>
</evidence>
<dbReference type="InterPro" id="IPR037666">
    <property type="entry name" value="CCDC43"/>
</dbReference>
<keyword evidence="7" id="KW-1185">Reference proteome</keyword>
<name>A0AAV0X9D1_9HEMI</name>
<dbReference type="PANTHER" id="PTHR31684:SF2">
    <property type="entry name" value="COILED-COIL DOMAIN-CONTAINING PROTEIN 43"/>
    <property type="match status" value="1"/>
</dbReference>
<comment type="similarity">
    <text evidence="1">Belongs to the CCDC43 family.</text>
</comment>
<dbReference type="AlphaFoldDB" id="A0AAV0X9D1"/>
<gene>
    <name evidence="6" type="ORF">MEUPH1_LOCUS19680</name>
</gene>
<dbReference type="EMBL" id="CARXXK010000004">
    <property type="protein sequence ID" value="CAI6364905.1"/>
    <property type="molecule type" value="Genomic_DNA"/>
</dbReference>
<comment type="caution">
    <text evidence="6">The sequence shown here is derived from an EMBL/GenBank/DDBJ whole genome shotgun (WGS) entry which is preliminary data.</text>
</comment>
<dbReference type="InterPro" id="IPR058771">
    <property type="entry name" value="PWI_CCDC43"/>
</dbReference>
<evidence type="ECO:0000313" key="7">
    <source>
        <dbReference type="Proteomes" id="UP001160148"/>
    </source>
</evidence>
<feature type="domain" description="CCDC43 PWI-like" evidence="5">
    <location>
        <begin position="8"/>
        <end position="72"/>
    </location>
</feature>
<reference evidence="6 7" key="1">
    <citation type="submission" date="2023-01" db="EMBL/GenBank/DDBJ databases">
        <authorList>
            <person name="Whitehead M."/>
        </authorList>
    </citation>
    <scope>NUCLEOTIDE SEQUENCE [LARGE SCALE GENOMIC DNA]</scope>
</reference>
<feature type="region of interest" description="Disordered" evidence="4">
    <location>
        <begin position="155"/>
        <end position="207"/>
    </location>
</feature>
<evidence type="ECO:0000256" key="3">
    <source>
        <dbReference type="ARBA" id="ARBA00023054"/>
    </source>
</evidence>
<accession>A0AAV0X9D1</accession>
<evidence type="ECO:0000256" key="1">
    <source>
        <dbReference type="ARBA" id="ARBA00005305"/>
    </source>
</evidence>
<dbReference type="PANTHER" id="PTHR31684">
    <property type="entry name" value="COILED-COIL DOMAIN-CONTAINING PROTEIN 43"/>
    <property type="match status" value="1"/>
</dbReference>
<proteinExistence type="inferred from homology"/>
<sequence length="207" mass="24029">MSAQCTKTAWLSSKLKQFALDEEIYLNYIESVLDGEEDRCEKISALEAILGEVLSENEVKTQCMEIIDMYDTEDDSNANEIKIPIEDTEETLVKMLETNIRTVVTVPIKLNSDEEDSDLVKIRKNILSQYAQKEANSEEEECDDLDIEHNTNASTVLALKKEQRERAKEQSLRKKEKDKEDREKQKQLVQEKKDAKKKKAQKVERKR</sequence>
<keyword evidence="3" id="KW-0175">Coiled coil</keyword>
<evidence type="ECO:0000256" key="2">
    <source>
        <dbReference type="ARBA" id="ARBA00016648"/>
    </source>
</evidence>
<evidence type="ECO:0000256" key="4">
    <source>
        <dbReference type="SAM" id="MobiDB-lite"/>
    </source>
</evidence>
<evidence type="ECO:0000259" key="5">
    <source>
        <dbReference type="Pfam" id="PF26091"/>
    </source>
</evidence>
<dbReference type="Pfam" id="PF26091">
    <property type="entry name" value="PWI_CCDC43"/>
    <property type="match status" value="1"/>
</dbReference>
<feature type="compositionally biased region" description="Basic residues" evidence="4">
    <location>
        <begin position="195"/>
        <end position="207"/>
    </location>
</feature>
<dbReference type="Proteomes" id="UP001160148">
    <property type="component" value="Unassembled WGS sequence"/>
</dbReference>
<feature type="compositionally biased region" description="Basic and acidic residues" evidence="4">
    <location>
        <begin position="159"/>
        <end position="194"/>
    </location>
</feature>
<organism evidence="6 7">
    <name type="scientific">Macrosiphum euphorbiae</name>
    <name type="common">potato aphid</name>
    <dbReference type="NCBI Taxonomy" id="13131"/>
    <lineage>
        <taxon>Eukaryota</taxon>
        <taxon>Metazoa</taxon>
        <taxon>Ecdysozoa</taxon>
        <taxon>Arthropoda</taxon>
        <taxon>Hexapoda</taxon>
        <taxon>Insecta</taxon>
        <taxon>Pterygota</taxon>
        <taxon>Neoptera</taxon>
        <taxon>Paraneoptera</taxon>
        <taxon>Hemiptera</taxon>
        <taxon>Sternorrhyncha</taxon>
        <taxon>Aphidomorpha</taxon>
        <taxon>Aphidoidea</taxon>
        <taxon>Aphididae</taxon>
        <taxon>Macrosiphini</taxon>
        <taxon>Macrosiphum</taxon>
    </lineage>
</organism>
<protein>
    <recommendedName>
        <fullName evidence="2">Coiled-coil domain-containing protein 43</fullName>
    </recommendedName>
</protein>